<evidence type="ECO:0000256" key="1">
    <source>
        <dbReference type="ARBA" id="ARBA00005187"/>
    </source>
</evidence>
<dbReference type="InterPro" id="IPR006426">
    <property type="entry name" value="Asn_synth_AEB"/>
</dbReference>
<dbReference type="Pfam" id="PF13537">
    <property type="entry name" value="GATase_7"/>
    <property type="match status" value="1"/>
</dbReference>
<gene>
    <name evidence="9" type="primary">asnB</name>
    <name evidence="9" type="ORF">L2689_10405</name>
</gene>
<dbReference type="Gene3D" id="3.60.20.10">
    <property type="entry name" value="Glutamine Phosphoribosylpyrophosphate, subunit 1, domain 1"/>
    <property type="match status" value="1"/>
</dbReference>
<dbReference type="EC" id="6.3.5.4" evidence="3"/>
<evidence type="ECO:0000256" key="5">
    <source>
        <dbReference type="ARBA" id="ARBA00022840"/>
    </source>
</evidence>
<dbReference type="Gene3D" id="3.40.50.620">
    <property type="entry name" value="HUPs"/>
    <property type="match status" value="1"/>
</dbReference>
<dbReference type="EMBL" id="JAKILK010000005">
    <property type="protein sequence ID" value="MCL1117650.1"/>
    <property type="molecule type" value="Genomic_DNA"/>
</dbReference>
<dbReference type="InterPro" id="IPR014729">
    <property type="entry name" value="Rossmann-like_a/b/a_fold"/>
</dbReference>
<dbReference type="InterPro" id="IPR017932">
    <property type="entry name" value="GATase_2_dom"/>
</dbReference>
<evidence type="ECO:0000313" key="9">
    <source>
        <dbReference type="EMBL" id="MCL1117650.1"/>
    </source>
</evidence>
<evidence type="ECO:0000256" key="6">
    <source>
        <dbReference type="ARBA" id="ARBA00022962"/>
    </source>
</evidence>
<dbReference type="PROSITE" id="PS51278">
    <property type="entry name" value="GATASE_TYPE_2"/>
    <property type="match status" value="1"/>
</dbReference>
<keyword evidence="10" id="KW-1185">Reference proteome</keyword>
<dbReference type="PIRSF" id="PIRSF001589">
    <property type="entry name" value="Asn_synthetase_glu-h"/>
    <property type="match status" value="1"/>
</dbReference>
<dbReference type="NCBIfam" id="TIGR01536">
    <property type="entry name" value="asn_synth_AEB"/>
    <property type="match status" value="1"/>
</dbReference>
<evidence type="ECO:0000256" key="2">
    <source>
        <dbReference type="ARBA" id="ARBA00005752"/>
    </source>
</evidence>
<name>A0ABT0L2F0_9GAMM</name>
<sequence>MCGFSALYSTTGLEFKNLVKMNDAISHRGPDGEGFYLFDTKNKVSHIMKSSSLVDDNYDILNEKFSVLIGHRRLAIVDLSESGFQPMESDDKRYVIAFNGEIYNHHELKEELLKIGHTFNSNCDTEVLLKAYLEWGESCLEKFNGMFAFQILDTELACVFGARDRFGVKPLYYWKTASSLALGSEIKQFTTLPHWQSKMNSSRVYDFLQYGQTDHTSQTLFAGVHQVPPGHKFKIDLNDANNLVISKWYFRPQARVKDKLKEATTKFHKLFKDSVRLRLQADVPLGTGLSGGMDSSSIACEINAVLKGQGKDDLQKTFSAYTEVKKYDERNYINDVLETITAESHFVELICPDKRSMLEEVVWHQDEPFGTTSIFAEWSVFKLAKSKNVKVTLDGHGADETLAGYHRFFFVYLIELLKSGKIFSFFNEVKALKKLHNYNGLRVVKTLLFLLKSAIFTSEKSNDWWKVSKDSIEVSKMHFSILDESNYELFNTSVPMQLHWCDRDSMAHSVESRAPFLDFRLVEYILSCPSELKIKEGKTKFLLRESLKGILPKTVYERISKIGFATPEENWMSDNQALFLELLEAAKLNLSSVVNPIAFEKAENIILGNSRYEGFAWRIICLSIWVQVFNVETGGEVVESF</sequence>
<protein>
    <recommendedName>
        <fullName evidence="3">asparagine synthase (glutamine-hydrolyzing)</fullName>
        <ecNumber evidence="3">6.3.5.4</ecNumber>
    </recommendedName>
</protein>
<comment type="catalytic activity">
    <reaction evidence="7">
        <text>L-aspartate + L-glutamine + ATP + H2O = L-asparagine + L-glutamate + AMP + diphosphate + H(+)</text>
        <dbReference type="Rhea" id="RHEA:12228"/>
        <dbReference type="ChEBI" id="CHEBI:15377"/>
        <dbReference type="ChEBI" id="CHEBI:15378"/>
        <dbReference type="ChEBI" id="CHEBI:29985"/>
        <dbReference type="ChEBI" id="CHEBI:29991"/>
        <dbReference type="ChEBI" id="CHEBI:30616"/>
        <dbReference type="ChEBI" id="CHEBI:33019"/>
        <dbReference type="ChEBI" id="CHEBI:58048"/>
        <dbReference type="ChEBI" id="CHEBI:58359"/>
        <dbReference type="ChEBI" id="CHEBI:456215"/>
        <dbReference type="EC" id="6.3.5.4"/>
    </reaction>
</comment>
<keyword evidence="9" id="KW-0436">Ligase</keyword>
<dbReference type="Proteomes" id="UP001203212">
    <property type="component" value="Unassembled WGS sequence"/>
</dbReference>
<dbReference type="CDD" id="cd00712">
    <property type="entry name" value="AsnB"/>
    <property type="match status" value="1"/>
</dbReference>
<keyword evidence="5" id="KW-0067">ATP-binding</keyword>
<accession>A0ABT0L2F0</accession>
<dbReference type="Pfam" id="PF00733">
    <property type="entry name" value="Asn_synthase"/>
    <property type="match status" value="1"/>
</dbReference>
<comment type="similarity">
    <text evidence="2">Belongs to the asparagine synthetase family.</text>
</comment>
<evidence type="ECO:0000256" key="7">
    <source>
        <dbReference type="ARBA" id="ARBA00048741"/>
    </source>
</evidence>
<proteinExistence type="inferred from homology"/>
<dbReference type="InterPro" id="IPR001962">
    <property type="entry name" value="Asn_synthase"/>
</dbReference>
<dbReference type="PANTHER" id="PTHR43284">
    <property type="entry name" value="ASPARAGINE SYNTHETASE (GLUTAMINE-HYDROLYZING)"/>
    <property type="match status" value="1"/>
</dbReference>
<keyword evidence="4" id="KW-0547">Nucleotide-binding</keyword>
<comment type="pathway">
    <text evidence="1">Amino-acid biosynthesis; L-asparagine biosynthesis; L-asparagine from L-aspartate (L-Gln route): step 1/1.</text>
</comment>
<evidence type="ECO:0000259" key="8">
    <source>
        <dbReference type="PROSITE" id="PS51278"/>
    </source>
</evidence>
<comment type="caution">
    <text evidence="9">The sequence shown here is derived from an EMBL/GenBank/DDBJ whole genome shotgun (WGS) entry which is preliminary data.</text>
</comment>
<keyword evidence="6" id="KW-0315">Glutamine amidotransferase</keyword>
<dbReference type="RefSeq" id="WP_188841003.1">
    <property type="nucleotide sequence ID" value="NZ_BMOT01000005.1"/>
</dbReference>
<dbReference type="InterPro" id="IPR033738">
    <property type="entry name" value="AsnB_N"/>
</dbReference>
<dbReference type="SUPFAM" id="SSF52402">
    <property type="entry name" value="Adenine nucleotide alpha hydrolases-like"/>
    <property type="match status" value="1"/>
</dbReference>
<evidence type="ECO:0000313" key="10">
    <source>
        <dbReference type="Proteomes" id="UP001203212"/>
    </source>
</evidence>
<dbReference type="SUPFAM" id="SSF56235">
    <property type="entry name" value="N-terminal nucleophile aminohydrolases (Ntn hydrolases)"/>
    <property type="match status" value="1"/>
</dbReference>
<evidence type="ECO:0000256" key="4">
    <source>
        <dbReference type="ARBA" id="ARBA00022741"/>
    </source>
</evidence>
<evidence type="ECO:0000256" key="3">
    <source>
        <dbReference type="ARBA" id="ARBA00012737"/>
    </source>
</evidence>
<dbReference type="CDD" id="cd01991">
    <property type="entry name" value="Asn_synthase_B_C"/>
    <property type="match status" value="1"/>
</dbReference>
<dbReference type="PANTHER" id="PTHR43284:SF1">
    <property type="entry name" value="ASPARAGINE SYNTHETASE"/>
    <property type="match status" value="1"/>
</dbReference>
<feature type="domain" description="Glutamine amidotransferase type-2" evidence="8">
    <location>
        <begin position="2"/>
        <end position="238"/>
    </location>
</feature>
<dbReference type="InterPro" id="IPR051786">
    <property type="entry name" value="ASN_synthetase/amidase"/>
</dbReference>
<dbReference type="InterPro" id="IPR029055">
    <property type="entry name" value="Ntn_hydrolases_N"/>
</dbReference>
<dbReference type="GO" id="GO:0004066">
    <property type="term" value="F:asparagine synthase (glutamine-hydrolyzing) activity"/>
    <property type="evidence" value="ECO:0007669"/>
    <property type="project" value="UniProtKB-EC"/>
</dbReference>
<reference evidence="9 10" key="1">
    <citation type="submission" date="2022-01" db="EMBL/GenBank/DDBJ databases">
        <title>Whole genome-based taxonomy of the Shewanellaceae.</title>
        <authorList>
            <person name="Martin-Rodriguez A.J."/>
        </authorList>
    </citation>
    <scope>NUCLEOTIDE SEQUENCE [LARGE SCALE GENOMIC DNA]</scope>
    <source>
        <strain evidence="9 10">JCM 17801</strain>
    </source>
</reference>
<organism evidence="9 10">
    <name type="scientific">Shewanella aestuarii</name>
    <dbReference type="NCBI Taxonomy" id="1028752"/>
    <lineage>
        <taxon>Bacteria</taxon>
        <taxon>Pseudomonadati</taxon>
        <taxon>Pseudomonadota</taxon>
        <taxon>Gammaproteobacteria</taxon>
        <taxon>Alteromonadales</taxon>
        <taxon>Shewanellaceae</taxon>
        <taxon>Shewanella</taxon>
    </lineage>
</organism>